<sequence>MTELDLGLKAISRRLLWRMGFSTRIDVVLRALRVTAPPTSRTARAQLRGAAPEAFTDLDVLGIAVTSSAGVRSSIVDCKTGGSSIISRMFWLRGLADFFEADDAYMVRDRAISKDARQLASRLHLKALTESEVTSLEKVHQQTLPLESAPLSLLFDPDYIARVIARTSKLDRRLDPLLDYRQFDYWVYPEHRNLIEMVEVLNGAKGALDGNSPIHTGILIDCAWLYVLSAAHCLSYLRAVHISDLSYGLSEYLAGGTAQLNQKRDLANLLEQLRDTKQIPEKVKVSVNPRYFAELLELLIRLLRRTEALTDVLRVLEFQSTMSIGGDKVPAERAFGNQYNRVAAKLAVDVVAFLVAAADLDPTFTSTTRELLIGTDPEALAQTEALTPKAAAPSQSNGGSTVADNPAIRASGNEASIALELGIDDDT</sequence>
<keyword evidence="3" id="KW-1185">Reference proteome</keyword>
<dbReference type="Proteomes" id="UP001239083">
    <property type="component" value="Unassembled WGS sequence"/>
</dbReference>
<protein>
    <submittedName>
        <fullName evidence="2">Uncharacterized protein</fullName>
    </submittedName>
</protein>
<feature type="compositionally biased region" description="Polar residues" evidence="1">
    <location>
        <begin position="393"/>
        <end position="403"/>
    </location>
</feature>
<comment type="caution">
    <text evidence="2">The sequence shown here is derived from an EMBL/GenBank/DDBJ whole genome shotgun (WGS) entry which is preliminary data.</text>
</comment>
<reference evidence="2 3" key="1">
    <citation type="submission" date="2023-07" db="EMBL/GenBank/DDBJ databases">
        <title>Comparative genomics of wheat-associated soil bacteria to identify genetic determinants of phenazine resistance.</title>
        <authorList>
            <person name="Mouncey N."/>
        </authorList>
    </citation>
    <scope>NUCLEOTIDE SEQUENCE [LARGE SCALE GENOMIC DNA]</scope>
    <source>
        <strain evidence="2 3">V3I3</strain>
    </source>
</reference>
<feature type="region of interest" description="Disordered" evidence="1">
    <location>
        <begin position="388"/>
        <end position="409"/>
    </location>
</feature>
<proteinExistence type="predicted"/>
<organism evidence="2 3">
    <name type="scientific">Agromyces ramosus</name>
    <dbReference type="NCBI Taxonomy" id="33879"/>
    <lineage>
        <taxon>Bacteria</taxon>
        <taxon>Bacillati</taxon>
        <taxon>Actinomycetota</taxon>
        <taxon>Actinomycetes</taxon>
        <taxon>Micrococcales</taxon>
        <taxon>Microbacteriaceae</taxon>
        <taxon>Agromyces</taxon>
    </lineage>
</organism>
<evidence type="ECO:0000313" key="2">
    <source>
        <dbReference type="EMBL" id="MDQ0893498.1"/>
    </source>
</evidence>
<name>A0ABU0R608_9MICO</name>
<accession>A0ABU0R608</accession>
<evidence type="ECO:0000313" key="3">
    <source>
        <dbReference type="Proteomes" id="UP001239083"/>
    </source>
</evidence>
<dbReference type="RefSeq" id="WP_307039966.1">
    <property type="nucleotide sequence ID" value="NZ_JAUSYY010000001.1"/>
</dbReference>
<gene>
    <name evidence="2" type="ORF">QFZ26_001053</name>
</gene>
<dbReference type="EMBL" id="JAUSYY010000001">
    <property type="protein sequence ID" value="MDQ0893498.1"/>
    <property type="molecule type" value="Genomic_DNA"/>
</dbReference>
<evidence type="ECO:0000256" key="1">
    <source>
        <dbReference type="SAM" id="MobiDB-lite"/>
    </source>
</evidence>